<evidence type="ECO:0000256" key="1">
    <source>
        <dbReference type="SAM" id="MobiDB-lite"/>
    </source>
</evidence>
<name>A0A1R1X0J0_9FUNG</name>
<reference evidence="3" key="1">
    <citation type="submission" date="2017-01" db="EMBL/GenBank/DDBJ databases">
        <authorList>
            <person name="Wang Y."/>
            <person name="White M."/>
            <person name="Kvist S."/>
            <person name="Moncalvo J.-M."/>
        </authorList>
    </citation>
    <scope>NUCLEOTIDE SEQUENCE [LARGE SCALE GENOMIC DNA]</scope>
    <source>
        <strain evidence="3">ID-206-W2</strain>
    </source>
</reference>
<sequence>MIQPVLANEKLAIPTANKVDAPITAAKHAILADSKNIKYIAQTTTKPISANNIPLESRDIDEDNAGKSEKTNSSDLDIDSSDIEAKKAPSSSDEENLTQDSG</sequence>
<accession>A0A1R1X0J0</accession>
<dbReference type="EMBL" id="LSSM01007471">
    <property type="protein sequence ID" value="OMJ08134.1"/>
    <property type="molecule type" value="Genomic_DNA"/>
</dbReference>
<comment type="caution">
    <text evidence="2">The sequence shown here is derived from an EMBL/GenBank/DDBJ whole genome shotgun (WGS) entry which is preliminary data.</text>
</comment>
<organism evidence="2 3">
    <name type="scientific">Smittium culicis</name>
    <dbReference type="NCBI Taxonomy" id="133412"/>
    <lineage>
        <taxon>Eukaryota</taxon>
        <taxon>Fungi</taxon>
        <taxon>Fungi incertae sedis</taxon>
        <taxon>Zoopagomycota</taxon>
        <taxon>Kickxellomycotina</taxon>
        <taxon>Harpellomycetes</taxon>
        <taxon>Harpellales</taxon>
        <taxon>Legeriomycetaceae</taxon>
        <taxon>Smittium</taxon>
    </lineage>
</organism>
<dbReference type="Proteomes" id="UP000187429">
    <property type="component" value="Unassembled WGS sequence"/>
</dbReference>
<feature type="compositionally biased region" description="Acidic residues" evidence="1">
    <location>
        <begin position="92"/>
        <end position="102"/>
    </location>
</feature>
<proteinExistence type="predicted"/>
<keyword evidence="3" id="KW-1185">Reference proteome</keyword>
<feature type="region of interest" description="Disordered" evidence="1">
    <location>
        <begin position="45"/>
        <end position="102"/>
    </location>
</feature>
<protein>
    <submittedName>
        <fullName evidence="2">Uncharacterized protein</fullName>
    </submittedName>
</protein>
<evidence type="ECO:0000313" key="3">
    <source>
        <dbReference type="Proteomes" id="UP000187429"/>
    </source>
</evidence>
<gene>
    <name evidence="2" type="ORF">AYI69_g11183</name>
</gene>
<dbReference type="AlphaFoldDB" id="A0A1R1X0J0"/>
<evidence type="ECO:0000313" key="2">
    <source>
        <dbReference type="EMBL" id="OMJ08134.1"/>
    </source>
</evidence>
<feature type="compositionally biased region" description="Polar residues" evidence="1">
    <location>
        <begin position="45"/>
        <end position="54"/>
    </location>
</feature>